<proteinExistence type="predicted"/>
<reference evidence="1 2" key="1">
    <citation type="submission" date="2019-07" db="EMBL/GenBank/DDBJ databases">
        <title>Whole genome shotgun sequence of Novosphingobium sediminis NBRC 106119.</title>
        <authorList>
            <person name="Hosoyama A."/>
            <person name="Uohara A."/>
            <person name="Ohji S."/>
            <person name="Ichikawa N."/>
        </authorList>
    </citation>
    <scope>NUCLEOTIDE SEQUENCE [LARGE SCALE GENOMIC DNA]</scope>
    <source>
        <strain evidence="1 2">NBRC 106119</strain>
    </source>
</reference>
<accession>A0A512AQY7</accession>
<protein>
    <submittedName>
        <fullName evidence="1">Uncharacterized protein</fullName>
    </submittedName>
</protein>
<gene>
    <name evidence="1" type="ORF">NSE01_39140</name>
</gene>
<evidence type="ECO:0000313" key="2">
    <source>
        <dbReference type="Proteomes" id="UP000321464"/>
    </source>
</evidence>
<comment type="caution">
    <text evidence="1">The sequence shown here is derived from an EMBL/GenBank/DDBJ whole genome shotgun (WGS) entry which is preliminary data.</text>
</comment>
<organism evidence="1 2">
    <name type="scientific">Novosphingobium sediminis</name>
    <dbReference type="NCBI Taxonomy" id="707214"/>
    <lineage>
        <taxon>Bacteria</taxon>
        <taxon>Pseudomonadati</taxon>
        <taxon>Pseudomonadota</taxon>
        <taxon>Alphaproteobacteria</taxon>
        <taxon>Sphingomonadales</taxon>
        <taxon>Sphingomonadaceae</taxon>
        <taxon>Novosphingobium</taxon>
    </lineage>
</organism>
<keyword evidence="2" id="KW-1185">Reference proteome</keyword>
<sequence length="69" mass="8296">MAYEVQTEIPNSQRLPLDAARKGRLRLERKLRGTFLQAMIMTRKALQRRLKKYWQSLRRAQLKRGQKGR</sequence>
<name>A0A512AQY7_9SPHN</name>
<dbReference type="EMBL" id="BJYR01000033">
    <property type="protein sequence ID" value="GEO02082.1"/>
    <property type="molecule type" value="Genomic_DNA"/>
</dbReference>
<dbReference type="Proteomes" id="UP000321464">
    <property type="component" value="Unassembled WGS sequence"/>
</dbReference>
<evidence type="ECO:0000313" key="1">
    <source>
        <dbReference type="EMBL" id="GEO02082.1"/>
    </source>
</evidence>
<dbReference type="AlphaFoldDB" id="A0A512AQY7"/>